<feature type="region of interest" description="Disordered" evidence="1">
    <location>
        <begin position="200"/>
        <end position="242"/>
    </location>
</feature>
<name>A0AAD7I4D9_9AGAR</name>
<sequence length="677" mass="75334">MSTAPTDEDTEPSTRDSAYASSQEYLIEFSAHRSRQTEGLSTQETTNFPSTTSSEYESVQGINTPGPDSTDSSLAATDVPISTFLIYTPDKTTHDRPAVTPEDIKFMENNFADGGIMLSAHQPTEAEAWVENHYDDRVLASARSTGLRGPIAVMLSPDVPALAIFGSILDESVLSFGETLADISGFAVMIRPIDDDPVPKFPGLDGLDEPGPTLYTMSPGSKEDDENHDSDQDEKLSDKMALGDETVTEGRVWRLRGGKGDESDREEDEIPWVSEAHRAGVWVKLWPDNKRPYDLGLRTTTRFKLQSQYPDEKKMGVQPEVIGHFTLKIKTPSKILPDRSYTSIGFLAHRQSYIIECDFLDCGFEEPDQTRKSIDQESKGTTTAFNAGYMNLHPTVGAGATYSKTRTRTVELADNKPTPRCRIFYDPGQRWNKDGKSYDSYDITTVPGKNPTNGQQHPLEAEFAMGINLLPIEDAGLPKISFITRNQVVIWISDPTLKARVRGLLVHMTTYIPNIRTRKALIVQEELDYHFATSNSPENTPPPPPSAVDALALALAMAPIEAQKSRKNSISALFTDVRRKWGANKERTLDLPLQEYISRGWDDTNETWRSVVWTNLDKDFRNIELDKASTSPAWKLRFQPSAKIPEDAELGEEVGNDTLDIDADNELYVVEEVGVAI</sequence>
<dbReference type="AlphaFoldDB" id="A0AAD7I4D9"/>
<evidence type="ECO:0000313" key="2">
    <source>
        <dbReference type="EMBL" id="KAJ7733619.1"/>
    </source>
</evidence>
<protein>
    <submittedName>
        <fullName evidence="2">Uncharacterized protein</fullName>
    </submittedName>
</protein>
<feature type="compositionally biased region" description="Polar residues" evidence="1">
    <location>
        <begin position="15"/>
        <end position="24"/>
    </location>
</feature>
<evidence type="ECO:0000256" key="1">
    <source>
        <dbReference type="SAM" id="MobiDB-lite"/>
    </source>
</evidence>
<comment type="caution">
    <text evidence="2">The sequence shown here is derived from an EMBL/GenBank/DDBJ whole genome shotgun (WGS) entry which is preliminary data.</text>
</comment>
<organism evidence="2 3">
    <name type="scientific">Mycena metata</name>
    <dbReference type="NCBI Taxonomy" id="1033252"/>
    <lineage>
        <taxon>Eukaryota</taxon>
        <taxon>Fungi</taxon>
        <taxon>Dikarya</taxon>
        <taxon>Basidiomycota</taxon>
        <taxon>Agaricomycotina</taxon>
        <taxon>Agaricomycetes</taxon>
        <taxon>Agaricomycetidae</taxon>
        <taxon>Agaricales</taxon>
        <taxon>Marasmiineae</taxon>
        <taxon>Mycenaceae</taxon>
        <taxon>Mycena</taxon>
    </lineage>
</organism>
<reference evidence="2" key="1">
    <citation type="submission" date="2023-03" db="EMBL/GenBank/DDBJ databases">
        <title>Massive genome expansion in bonnet fungi (Mycena s.s.) driven by repeated elements and novel gene families across ecological guilds.</title>
        <authorList>
            <consortium name="Lawrence Berkeley National Laboratory"/>
            <person name="Harder C.B."/>
            <person name="Miyauchi S."/>
            <person name="Viragh M."/>
            <person name="Kuo A."/>
            <person name="Thoen E."/>
            <person name="Andreopoulos B."/>
            <person name="Lu D."/>
            <person name="Skrede I."/>
            <person name="Drula E."/>
            <person name="Henrissat B."/>
            <person name="Morin E."/>
            <person name="Kohler A."/>
            <person name="Barry K."/>
            <person name="LaButti K."/>
            <person name="Morin E."/>
            <person name="Salamov A."/>
            <person name="Lipzen A."/>
            <person name="Mereny Z."/>
            <person name="Hegedus B."/>
            <person name="Baldrian P."/>
            <person name="Stursova M."/>
            <person name="Weitz H."/>
            <person name="Taylor A."/>
            <person name="Grigoriev I.V."/>
            <person name="Nagy L.G."/>
            <person name="Martin F."/>
            <person name="Kauserud H."/>
        </authorList>
    </citation>
    <scope>NUCLEOTIDE SEQUENCE</scope>
    <source>
        <strain evidence="2">CBHHK182m</strain>
    </source>
</reference>
<feature type="compositionally biased region" description="Basic and acidic residues" evidence="1">
    <location>
        <begin position="229"/>
        <end position="242"/>
    </location>
</feature>
<accession>A0AAD7I4D9</accession>
<keyword evidence="3" id="KW-1185">Reference proteome</keyword>
<dbReference type="EMBL" id="JARKIB010000137">
    <property type="protein sequence ID" value="KAJ7733619.1"/>
    <property type="molecule type" value="Genomic_DNA"/>
</dbReference>
<feature type="compositionally biased region" description="Acidic residues" evidence="1">
    <location>
        <begin position="1"/>
        <end position="11"/>
    </location>
</feature>
<evidence type="ECO:0000313" key="3">
    <source>
        <dbReference type="Proteomes" id="UP001215598"/>
    </source>
</evidence>
<dbReference type="Proteomes" id="UP001215598">
    <property type="component" value="Unassembled WGS sequence"/>
</dbReference>
<feature type="compositionally biased region" description="Polar residues" evidence="1">
    <location>
        <begin position="37"/>
        <end position="74"/>
    </location>
</feature>
<gene>
    <name evidence="2" type="ORF">B0H16DRAFT_161322</name>
</gene>
<feature type="region of interest" description="Disordered" evidence="1">
    <location>
        <begin position="1"/>
        <end position="74"/>
    </location>
</feature>
<proteinExistence type="predicted"/>